<dbReference type="CDD" id="cd10839">
    <property type="entry name" value="cpPDZ1_DegP-like"/>
    <property type="match status" value="1"/>
</dbReference>
<evidence type="ECO:0000256" key="13">
    <source>
        <dbReference type="ARBA" id="ARBA00032850"/>
    </source>
</evidence>
<dbReference type="Gene3D" id="2.30.42.10">
    <property type="match status" value="2"/>
</dbReference>
<gene>
    <name evidence="15" type="ORF">METZ01_LOCUS113179</name>
</gene>
<comment type="catalytic activity">
    <reaction evidence="1">
        <text>Acts on substrates that are at least partially unfolded. The cleavage site P1 residue is normally between a pair of hydrophobic residues, such as Val-|-Val.</text>
        <dbReference type="EC" id="3.4.21.107"/>
    </reaction>
</comment>
<dbReference type="GO" id="GO:0006508">
    <property type="term" value="P:proteolysis"/>
    <property type="evidence" value="ECO:0007669"/>
    <property type="project" value="UniProtKB-KW"/>
</dbReference>
<dbReference type="InterPro" id="IPR001478">
    <property type="entry name" value="PDZ"/>
</dbReference>
<evidence type="ECO:0000313" key="15">
    <source>
        <dbReference type="EMBL" id="SVA60325.1"/>
    </source>
</evidence>
<dbReference type="GO" id="GO:0030313">
    <property type="term" value="C:cell envelope"/>
    <property type="evidence" value="ECO:0007669"/>
    <property type="project" value="UniProtKB-SubCell"/>
</dbReference>
<dbReference type="InterPro" id="IPR036034">
    <property type="entry name" value="PDZ_sf"/>
</dbReference>
<proteinExistence type="inferred from homology"/>
<dbReference type="PRINTS" id="PR00834">
    <property type="entry name" value="PROTEASES2C"/>
</dbReference>
<evidence type="ECO:0000256" key="8">
    <source>
        <dbReference type="ARBA" id="ARBA00022737"/>
    </source>
</evidence>
<protein>
    <recommendedName>
        <fullName evidence="5">Probable periplasmic serine endoprotease DegP-like</fullName>
        <ecNumber evidence="4">3.4.21.107</ecNumber>
    </recommendedName>
    <alternativeName>
        <fullName evidence="13">Protease Do</fullName>
    </alternativeName>
</protein>
<dbReference type="InterPro" id="IPR009003">
    <property type="entry name" value="Peptidase_S1_PA"/>
</dbReference>
<dbReference type="SUPFAM" id="SSF50156">
    <property type="entry name" value="PDZ domain-like"/>
    <property type="match status" value="2"/>
</dbReference>
<evidence type="ECO:0000259" key="14">
    <source>
        <dbReference type="PROSITE" id="PS50106"/>
    </source>
</evidence>
<dbReference type="EC" id="3.4.21.107" evidence="4"/>
<dbReference type="GO" id="GO:0004252">
    <property type="term" value="F:serine-type endopeptidase activity"/>
    <property type="evidence" value="ECO:0007669"/>
    <property type="project" value="InterPro"/>
</dbReference>
<dbReference type="SMART" id="SM00228">
    <property type="entry name" value="PDZ"/>
    <property type="match status" value="2"/>
</dbReference>
<comment type="similarity">
    <text evidence="3">Belongs to the peptidase S1C family.</text>
</comment>
<accession>A0A381X6E6</accession>
<keyword evidence="7" id="KW-0732">Signal</keyword>
<dbReference type="NCBIfam" id="TIGR02037">
    <property type="entry name" value="degP_htrA_DO"/>
    <property type="match status" value="1"/>
</dbReference>
<evidence type="ECO:0000256" key="2">
    <source>
        <dbReference type="ARBA" id="ARBA00004418"/>
    </source>
</evidence>
<evidence type="ECO:0000256" key="4">
    <source>
        <dbReference type="ARBA" id="ARBA00013035"/>
    </source>
</evidence>
<dbReference type="InterPro" id="IPR011782">
    <property type="entry name" value="Pept_S1C_Do"/>
</dbReference>
<feature type="domain" description="PDZ" evidence="14">
    <location>
        <begin position="267"/>
        <end position="319"/>
    </location>
</feature>
<evidence type="ECO:0000256" key="9">
    <source>
        <dbReference type="ARBA" id="ARBA00022764"/>
    </source>
</evidence>
<name>A0A381X6E6_9ZZZZ</name>
<evidence type="ECO:0000256" key="3">
    <source>
        <dbReference type="ARBA" id="ARBA00010541"/>
    </source>
</evidence>
<reference evidence="15" key="1">
    <citation type="submission" date="2018-05" db="EMBL/GenBank/DDBJ databases">
        <authorList>
            <person name="Lanie J.A."/>
            <person name="Ng W.-L."/>
            <person name="Kazmierczak K.M."/>
            <person name="Andrzejewski T.M."/>
            <person name="Davidsen T.M."/>
            <person name="Wayne K.J."/>
            <person name="Tettelin H."/>
            <person name="Glass J.I."/>
            <person name="Rusch D."/>
            <person name="Podicherti R."/>
            <person name="Tsui H.-C.T."/>
            <person name="Winkler M.E."/>
        </authorList>
    </citation>
    <scope>NUCLEOTIDE SEQUENCE</scope>
</reference>
<dbReference type="EMBL" id="UINC01014083">
    <property type="protein sequence ID" value="SVA60325.1"/>
    <property type="molecule type" value="Genomic_DNA"/>
</dbReference>
<evidence type="ECO:0000256" key="10">
    <source>
        <dbReference type="ARBA" id="ARBA00022801"/>
    </source>
</evidence>
<sequence>MINYKKAVSLIALSFLIILPVSSNDLPNFADLAEDSSPAVVYINTVKTYSDKYGSRSFNDPLYDDFFKRFFGEVPDRGRQRERQITSTGSGFIISHDGYVLTNRHVVEGADEIIVSLSDRREFKAELIGSDERADLALLKVDAKDLPTVRLGNSRSLKVGEWVVAIGSPFQLNFSVTAGIVSAKGRSIPNGSDSTYVPFIQTDVAINPGNSGGPLFNLSGEVVGINSQILTRSGGYMGVAFAIPINYAIDVVDQLKDRGYVARGWLGVSIQEVTRDLAEALGMEIPKGAFISQVLEDSPAEKAGLQERDVVIEFDGAPIFFSGDLPQTVGTVKPGSKVDCIILRDNKRKVIKVEVGELSKNQQLSQSSFEKKQNPLGVTVRNLSYEEKSQYKNISYGVYVEEVDENGIAARVGIRRGDIITSLGKFKVKNTKEFLDILEKTDADKAIDIGLLRNGVQRFLTIRLTK</sequence>
<dbReference type="InterPro" id="IPR001940">
    <property type="entry name" value="Peptidase_S1C"/>
</dbReference>
<feature type="domain" description="PDZ" evidence="14">
    <location>
        <begin position="366"/>
        <end position="453"/>
    </location>
</feature>
<keyword evidence="8" id="KW-0677">Repeat</keyword>
<organism evidence="15">
    <name type="scientific">marine metagenome</name>
    <dbReference type="NCBI Taxonomy" id="408172"/>
    <lineage>
        <taxon>unclassified sequences</taxon>
        <taxon>metagenomes</taxon>
        <taxon>ecological metagenomes</taxon>
    </lineage>
</organism>
<comment type="subcellular location">
    <subcellularLocation>
        <location evidence="2">Periplasm</location>
    </subcellularLocation>
</comment>
<evidence type="ECO:0000256" key="7">
    <source>
        <dbReference type="ARBA" id="ARBA00022729"/>
    </source>
</evidence>
<dbReference type="Pfam" id="PF13180">
    <property type="entry name" value="PDZ_2"/>
    <property type="match status" value="2"/>
</dbReference>
<dbReference type="FunFam" id="2.40.10.120:FF:000007">
    <property type="entry name" value="Periplasmic serine endoprotease DegP-like"/>
    <property type="match status" value="1"/>
</dbReference>
<dbReference type="Pfam" id="PF13365">
    <property type="entry name" value="Trypsin_2"/>
    <property type="match status" value="1"/>
</dbReference>
<keyword evidence="10" id="KW-0378">Hydrolase</keyword>
<dbReference type="Gene3D" id="2.40.10.120">
    <property type="match status" value="1"/>
</dbReference>
<keyword evidence="6" id="KW-0645">Protease</keyword>
<keyword evidence="9" id="KW-0574">Periplasm</keyword>
<dbReference type="PROSITE" id="PS50106">
    <property type="entry name" value="PDZ"/>
    <property type="match status" value="2"/>
</dbReference>
<evidence type="ECO:0000256" key="11">
    <source>
        <dbReference type="ARBA" id="ARBA00022825"/>
    </source>
</evidence>
<evidence type="ECO:0000256" key="1">
    <source>
        <dbReference type="ARBA" id="ARBA00001772"/>
    </source>
</evidence>
<dbReference type="PANTHER" id="PTHR22939:SF130">
    <property type="entry name" value="PERIPLASMIC SERINE ENDOPROTEASE DEGP-LIKE-RELATED"/>
    <property type="match status" value="1"/>
</dbReference>
<keyword evidence="11" id="KW-0720">Serine protease</keyword>
<dbReference type="AlphaFoldDB" id="A0A381X6E6"/>
<evidence type="ECO:0000256" key="6">
    <source>
        <dbReference type="ARBA" id="ARBA00022670"/>
    </source>
</evidence>
<evidence type="ECO:0000256" key="5">
    <source>
        <dbReference type="ARBA" id="ARBA00013958"/>
    </source>
</evidence>
<keyword evidence="12" id="KW-0346">Stress response</keyword>
<evidence type="ECO:0000256" key="12">
    <source>
        <dbReference type="ARBA" id="ARBA00023016"/>
    </source>
</evidence>
<dbReference type="PANTHER" id="PTHR22939">
    <property type="entry name" value="SERINE PROTEASE FAMILY S1C HTRA-RELATED"/>
    <property type="match status" value="1"/>
</dbReference>
<dbReference type="SUPFAM" id="SSF50494">
    <property type="entry name" value="Trypsin-like serine proteases"/>
    <property type="match status" value="1"/>
</dbReference>